<keyword evidence="4" id="KW-0677">Repeat</keyword>
<dbReference type="EMBL" id="JNBS01001420">
    <property type="protein sequence ID" value="OQS01824.1"/>
    <property type="molecule type" value="Genomic_DNA"/>
</dbReference>
<dbReference type="InterPro" id="IPR044726">
    <property type="entry name" value="ABCC_6TM_D2"/>
</dbReference>
<dbReference type="InterPro" id="IPR003593">
    <property type="entry name" value="AAA+_ATPase"/>
</dbReference>
<protein>
    <submittedName>
        <fullName evidence="12">ATP-binding Cassette (ABC) Superfamily</fullName>
    </submittedName>
</protein>
<evidence type="ECO:0000256" key="5">
    <source>
        <dbReference type="ARBA" id="ARBA00022741"/>
    </source>
</evidence>
<dbReference type="InterPro" id="IPR003439">
    <property type="entry name" value="ABC_transporter-like_ATP-bd"/>
</dbReference>
<feature type="transmembrane region" description="Helical" evidence="9">
    <location>
        <begin position="922"/>
        <end position="945"/>
    </location>
</feature>
<feature type="transmembrane region" description="Helical" evidence="9">
    <location>
        <begin position="706"/>
        <end position="734"/>
    </location>
</feature>
<keyword evidence="3 9" id="KW-0812">Transmembrane</keyword>
<dbReference type="Gene3D" id="1.20.1560.10">
    <property type="entry name" value="ABC transporter type 1, transmembrane domain"/>
    <property type="match status" value="2"/>
</dbReference>
<dbReference type="CDD" id="cd18580">
    <property type="entry name" value="ABC_6TM_ABCC_D2"/>
    <property type="match status" value="1"/>
</dbReference>
<dbReference type="InterPro" id="IPR027417">
    <property type="entry name" value="P-loop_NTPase"/>
</dbReference>
<keyword evidence="7 9" id="KW-1133">Transmembrane helix</keyword>
<dbReference type="Pfam" id="PF00664">
    <property type="entry name" value="ABC_membrane"/>
    <property type="match status" value="2"/>
</dbReference>
<dbReference type="Proteomes" id="UP000243217">
    <property type="component" value="Unassembled WGS sequence"/>
</dbReference>
<evidence type="ECO:0000256" key="9">
    <source>
        <dbReference type="SAM" id="Phobius"/>
    </source>
</evidence>
<comment type="caution">
    <text evidence="12">The sequence shown here is derived from an EMBL/GenBank/DDBJ whole genome shotgun (WGS) entry which is preliminary data.</text>
</comment>
<evidence type="ECO:0000259" key="10">
    <source>
        <dbReference type="PROSITE" id="PS50893"/>
    </source>
</evidence>
<evidence type="ECO:0000256" key="4">
    <source>
        <dbReference type="ARBA" id="ARBA00022737"/>
    </source>
</evidence>
<feature type="transmembrane region" description="Helical" evidence="9">
    <location>
        <begin position="778"/>
        <end position="798"/>
    </location>
</feature>
<dbReference type="GO" id="GO:0005524">
    <property type="term" value="F:ATP binding"/>
    <property type="evidence" value="ECO:0007669"/>
    <property type="project" value="UniProtKB-KW"/>
</dbReference>
<keyword evidence="5" id="KW-0547">Nucleotide-binding</keyword>
<keyword evidence="8 9" id="KW-0472">Membrane</keyword>
<dbReference type="Pfam" id="PF00005">
    <property type="entry name" value="ABC_tran"/>
    <property type="match status" value="1"/>
</dbReference>
<dbReference type="FunFam" id="1.20.1560.10:FF:000013">
    <property type="entry name" value="ABC transporter C family member 2"/>
    <property type="match status" value="1"/>
</dbReference>
<dbReference type="InterPro" id="IPR011527">
    <property type="entry name" value="ABC1_TM_dom"/>
</dbReference>
<dbReference type="PROSITE" id="PS50893">
    <property type="entry name" value="ABC_TRANSPORTER_2"/>
    <property type="match status" value="1"/>
</dbReference>
<feature type="transmembrane region" description="Helical" evidence="9">
    <location>
        <begin position="209"/>
        <end position="228"/>
    </location>
</feature>
<dbReference type="STRING" id="74557.A0A1V9ZV05"/>
<feature type="domain" description="ABC transmembrane type-1" evidence="11">
    <location>
        <begin position="670"/>
        <end position="947"/>
    </location>
</feature>
<evidence type="ECO:0000313" key="13">
    <source>
        <dbReference type="Proteomes" id="UP000243217"/>
    </source>
</evidence>
<dbReference type="CDD" id="cd03250">
    <property type="entry name" value="ABCC_MRP_domain1"/>
    <property type="match status" value="1"/>
</dbReference>
<dbReference type="GO" id="GO:0016887">
    <property type="term" value="F:ATP hydrolysis activity"/>
    <property type="evidence" value="ECO:0007669"/>
    <property type="project" value="InterPro"/>
</dbReference>
<dbReference type="InterPro" id="IPR036640">
    <property type="entry name" value="ABC1_TM_sf"/>
</dbReference>
<dbReference type="GO" id="GO:0005774">
    <property type="term" value="C:vacuolar membrane"/>
    <property type="evidence" value="ECO:0007669"/>
    <property type="project" value="UniProtKB-SubCell"/>
</dbReference>
<sequence>MAWVDGLVKRGASKPLTEEDLWPIRIVDSASCLSDRFQVEWTKALEKNGQPKFHQVIWKTLSREIYSAIFVYNFYAAPMLLTPIVIKSLLEVLGSPQTVVSTIGISSGYGLAGLLTALAFISVTIIDFGQYLTSILGCHAKTIAMDAVYQKSLRLSTFAKRDMTSGEITTLIAVDSERLFQGFMMGAWAFSAPISLIAMYILLGFEMGYVVGLSGGVTMLLILYLGYVSATTVGIARYELLAAQSERVKYTNELLQGVRVVKMYAWEAYVELQVAEIRARELKWLKIYQKRRLLNTIALTVAPVFSLAFCILIFIAQGNTLTPSIAFTALAYMNVGRLPCMNFSNAILAILEAETSCERIGRFLNADELQHNPDTTTTDSDKANISFQHSNFTWDADTTTTSTTELPLTLSDINLAIQPKSLTIIVGAVGSGKSSLISAILGEIHQTQGTRDVRGNISYVSQESWIQHDSLRNNILFSTPFDDAKYQQVLHACQLQADLAMLPDGDATEIGERGINLSGGQKARVSLARAMYRTQADIYLLDDPLSALDVHVAGAVFRDCVQGLLKEKMTVLVLNSHYHFLPHADRVIVMVDGRIAGDGSYDEIKHQFPSLKTLHGSDDDEKSSRVVTETQSANEGSLVTKEERNSGTVSLSTYSTYFRSSGWNGVIVWISVVFFFTFAQIVVAITDWFMGFWSAHYKLMGQMSFAWIYIAIAFVSLLLVWARSMYLMVISILCSKTLHANLFKKVLGAPVNTFFDVTPVGRILNRFSSDLDQVDSQLPLYGLFFVQTIFQIGAIVVVCAASLPYILLVYLPISVIFFMIQGLYVRPSCDLKRMDSTTRTPIVNLITETVSGISTIRAFNMVDSFQTKGRSVISYNVRFFFAYRLLARWLIMRLDWVSTLVIAGVAFLTVACKASIGPIAAGLALTYASQMTSCLSLLTGLYAMVDNFMTCVERLDEYNTLETEGHTQPNTTTPPPSWPQHGAVTFDNYSMKYRPHLDLVLKNVSINILPGQKVGICGRTGSGKSSLM</sequence>
<feature type="transmembrane region" description="Helical" evidence="9">
    <location>
        <begin position="666"/>
        <end position="686"/>
    </location>
</feature>
<feature type="domain" description="ABC transmembrane type-1" evidence="11">
    <location>
        <begin position="79"/>
        <end position="352"/>
    </location>
</feature>
<feature type="transmembrane region" description="Helical" evidence="9">
    <location>
        <begin position="183"/>
        <end position="203"/>
    </location>
</feature>
<evidence type="ECO:0000256" key="7">
    <source>
        <dbReference type="ARBA" id="ARBA00022989"/>
    </source>
</evidence>
<dbReference type="SUPFAM" id="SSF52540">
    <property type="entry name" value="P-loop containing nucleoside triphosphate hydrolases"/>
    <property type="match status" value="2"/>
</dbReference>
<keyword evidence="2" id="KW-0813">Transport</keyword>
<dbReference type="Gene3D" id="3.40.50.300">
    <property type="entry name" value="P-loop containing nucleotide triphosphate hydrolases"/>
    <property type="match status" value="2"/>
</dbReference>
<feature type="transmembrane region" description="Helical" evidence="9">
    <location>
        <begin position="293"/>
        <end position="315"/>
    </location>
</feature>
<dbReference type="GO" id="GO:0140359">
    <property type="term" value="F:ABC-type transporter activity"/>
    <property type="evidence" value="ECO:0007669"/>
    <property type="project" value="InterPro"/>
</dbReference>
<feature type="transmembrane region" description="Helical" evidence="9">
    <location>
        <begin position="321"/>
        <end position="340"/>
    </location>
</feature>
<keyword evidence="6 12" id="KW-0067">ATP-binding</keyword>
<feature type="non-terminal residue" evidence="12">
    <location>
        <position position="1028"/>
    </location>
</feature>
<keyword evidence="13" id="KW-1185">Reference proteome</keyword>
<dbReference type="InterPro" id="IPR044746">
    <property type="entry name" value="ABCC_6TM_D1"/>
</dbReference>
<dbReference type="SUPFAM" id="SSF90123">
    <property type="entry name" value="ABC transporter transmembrane region"/>
    <property type="match status" value="2"/>
</dbReference>
<feature type="transmembrane region" description="Helical" evidence="9">
    <location>
        <begin position="65"/>
        <end position="86"/>
    </location>
</feature>
<evidence type="ECO:0000313" key="12">
    <source>
        <dbReference type="EMBL" id="OQS01824.1"/>
    </source>
</evidence>
<feature type="domain" description="ABC transporter" evidence="10">
    <location>
        <begin position="393"/>
        <end position="617"/>
    </location>
</feature>
<gene>
    <name evidence="12" type="ORF">THRCLA_05730</name>
</gene>
<dbReference type="PROSITE" id="PS50929">
    <property type="entry name" value="ABC_TM1F"/>
    <property type="match status" value="2"/>
</dbReference>
<evidence type="ECO:0000256" key="6">
    <source>
        <dbReference type="ARBA" id="ARBA00022840"/>
    </source>
</evidence>
<feature type="transmembrane region" description="Helical" evidence="9">
    <location>
        <begin position="804"/>
        <end position="825"/>
    </location>
</feature>
<dbReference type="OrthoDB" id="6500128at2759"/>
<dbReference type="PROSITE" id="PS00211">
    <property type="entry name" value="ABC_TRANSPORTER_1"/>
    <property type="match status" value="1"/>
</dbReference>
<dbReference type="SMART" id="SM00382">
    <property type="entry name" value="AAA"/>
    <property type="match status" value="1"/>
</dbReference>
<dbReference type="CDD" id="cd18579">
    <property type="entry name" value="ABC_6TM_ABCC_D1"/>
    <property type="match status" value="1"/>
</dbReference>
<dbReference type="PANTHER" id="PTHR24223:SF443">
    <property type="entry name" value="MULTIDRUG-RESISTANCE LIKE PROTEIN 1, ISOFORM I"/>
    <property type="match status" value="1"/>
</dbReference>
<evidence type="ECO:0000259" key="11">
    <source>
        <dbReference type="PROSITE" id="PS50929"/>
    </source>
</evidence>
<evidence type="ECO:0000256" key="8">
    <source>
        <dbReference type="ARBA" id="ARBA00023136"/>
    </source>
</evidence>
<accession>A0A1V9ZV05</accession>
<feature type="transmembrane region" description="Helical" evidence="9">
    <location>
        <begin position="894"/>
        <end position="916"/>
    </location>
</feature>
<comment type="subcellular location">
    <subcellularLocation>
        <location evidence="1">Vacuole membrane</location>
        <topology evidence="1">Multi-pass membrane protein</topology>
    </subcellularLocation>
</comment>
<feature type="transmembrane region" description="Helical" evidence="9">
    <location>
        <begin position="106"/>
        <end position="126"/>
    </location>
</feature>
<dbReference type="FunFam" id="3.40.50.300:FF:000997">
    <property type="entry name" value="Multidrug resistance-associated protein 1"/>
    <property type="match status" value="1"/>
</dbReference>
<reference evidence="12 13" key="1">
    <citation type="journal article" date="2014" name="Genome Biol. Evol.">
        <title>The secreted proteins of Achlya hypogyna and Thraustotheca clavata identify the ancestral oomycete secretome and reveal gene acquisitions by horizontal gene transfer.</title>
        <authorList>
            <person name="Misner I."/>
            <person name="Blouin N."/>
            <person name="Leonard G."/>
            <person name="Richards T.A."/>
            <person name="Lane C.E."/>
        </authorList>
    </citation>
    <scope>NUCLEOTIDE SEQUENCE [LARGE SCALE GENOMIC DNA]</scope>
    <source>
        <strain evidence="12 13">ATCC 34112</strain>
    </source>
</reference>
<dbReference type="InterPro" id="IPR017871">
    <property type="entry name" value="ABC_transporter-like_CS"/>
</dbReference>
<proteinExistence type="predicted"/>
<name>A0A1V9ZV05_9STRA</name>
<dbReference type="PANTHER" id="PTHR24223">
    <property type="entry name" value="ATP-BINDING CASSETTE SUB-FAMILY C"/>
    <property type="match status" value="1"/>
</dbReference>
<dbReference type="InterPro" id="IPR050173">
    <property type="entry name" value="ABC_transporter_C-like"/>
</dbReference>
<dbReference type="AlphaFoldDB" id="A0A1V9ZV05"/>
<evidence type="ECO:0000256" key="3">
    <source>
        <dbReference type="ARBA" id="ARBA00022692"/>
    </source>
</evidence>
<evidence type="ECO:0000256" key="2">
    <source>
        <dbReference type="ARBA" id="ARBA00022448"/>
    </source>
</evidence>
<organism evidence="12 13">
    <name type="scientific">Thraustotheca clavata</name>
    <dbReference type="NCBI Taxonomy" id="74557"/>
    <lineage>
        <taxon>Eukaryota</taxon>
        <taxon>Sar</taxon>
        <taxon>Stramenopiles</taxon>
        <taxon>Oomycota</taxon>
        <taxon>Saprolegniomycetes</taxon>
        <taxon>Saprolegniales</taxon>
        <taxon>Achlyaceae</taxon>
        <taxon>Thraustotheca</taxon>
    </lineage>
</organism>
<evidence type="ECO:0000256" key="1">
    <source>
        <dbReference type="ARBA" id="ARBA00004128"/>
    </source>
</evidence>